<dbReference type="STRING" id="67003.A0A1X0NLP5"/>
<comment type="similarity">
    <text evidence="1 6">Belongs to the small GTPase superfamily. Arf family.</text>
</comment>
<dbReference type="InterPro" id="IPR027417">
    <property type="entry name" value="P-loop_NTPase"/>
</dbReference>
<dbReference type="NCBIfam" id="TIGR00231">
    <property type="entry name" value="small_GTP"/>
    <property type="match status" value="1"/>
</dbReference>
<dbReference type="GO" id="GO:0030010">
    <property type="term" value="P:establishment of cell polarity"/>
    <property type="evidence" value="ECO:0007669"/>
    <property type="project" value="UniProtKB-ARBA"/>
</dbReference>
<feature type="binding site" evidence="4">
    <location>
        <begin position="24"/>
        <end position="31"/>
    </location>
    <ligand>
        <name>GTP</name>
        <dbReference type="ChEBI" id="CHEBI:37565"/>
    </ligand>
</feature>
<evidence type="ECO:0000313" key="8">
    <source>
        <dbReference type="Proteomes" id="UP000192257"/>
    </source>
</evidence>
<comment type="caution">
    <text evidence="7">The sequence shown here is derived from an EMBL/GenBank/DDBJ whole genome shotgun (WGS) entry which is preliminary data.</text>
</comment>
<dbReference type="SMART" id="SM00177">
    <property type="entry name" value="ARF"/>
    <property type="match status" value="1"/>
</dbReference>
<dbReference type="Pfam" id="PF00025">
    <property type="entry name" value="Arf"/>
    <property type="match status" value="1"/>
</dbReference>
<keyword evidence="5" id="KW-0479">Metal-binding</keyword>
<dbReference type="InterPro" id="IPR005225">
    <property type="entry name" value="Small_GTP-bd"/>
</dbReference>
<dbReference type="Gene3D" id="3.40.50.300">
    <property type="entry name" value="P-loop containing nucleotide triphosphate hydrolases"/>
    <property type="match status" value="1"/>
</dbReference>
<dbReference type="GeneID" id="39988877"/>
<dbReference type="GO" id="GO:0005525">
    <property type="term" value="F:GTP binding"/>
    <property type="evidence" value="ECO:0007669"/>
    <property type="project" value="UniProtKB-KW"/>
</dbReference>
<accession>A0A1X0NLP5</accession>
<evidence type="ECO:0000256" key="5">
    <source>
        <dbReference type="PIRSR" id="PIRSR606689-2"/>
    </source>
</evidence>
<dbReference type="Proteomes" id="UP000192257">
    <property type="component" value="Unassembled WGS sequence"/>
</dbReference>
<dbReference type="OrthoDB" id="2011769at2759"/>
<proteinExistence type="inferred from homology"/>
<dbReference type="PANTHER" id="PTHR45697">
    <property type="entry name" value="ADP-RIBOSYLATION FACTOR-LIKE PROTEIN 2-RELATED"/>
    <property type="match status" value="1"/>
</dbReference>
<dbReference type="SMART" id="SM00178">
    <property type="entry name" value="SAR"/>
    <property type="match status" value="1"/>
</dbReference>
<feature type="binding site" evidence="5">
    <location>
        <position position="31"/>
    </location>
    <ligand>
        <name>Mg(2+)</name>
        <dbReference type="ChEBI" id="CHEBI:18420"/>
    </ligand>
</feature>
<dbReference type="SUPFAM" id="SSF52540">
    <property type="entry name" value="P-loop containing nucleoside triphosphate hydrolases"/>
    <property type="match status" value="1"/>
</dbReference>
<dbReference type="RefSeq" id="XP_028879653.1">
    <property type="nucleotide sequence ID" value="XM_029029097.1"/>
</dbReference>
<keyword evidence="5" id="KW-0460">Magnesium</keyword>
<evidence type="ECO:0000256" key="6">
    <source>
        <dbReference type="RuleBase" id="RU003925"/>
    </source>
</evidence>
<dbReference type="SMART" id="SM00175">
    <property type="entry name" value="RAB"/>
    <property type="match status" value="1"/>
</dbReference>
<dbReference type="InterPro" id="IPR006689">
    <property type="entry name" value="Small_GTPase_ARF/SAR"/>
</dbReference>
<protein>
    <submittedName>
        <fullName evidence="7">ADP-ribosylation factor 3</fullName>
    </submittedName>
</protein>
<feature type="binding site" evidence="4">
    <location>
        <begin position="126"/>
        <end position="129"/>
    </location>
    <ligand>
        <name>GTP</name>
        <dbReference type="ChEBI" id="CHEBI:37565"/>
    </ligand>
</feature>
<dbReference type="InterPro" id="IPR044612">
    <property type="entry name" value="ARL2/3"/>
</dbReference>
<keyword evidence="2 4" id="KW-0547">Nucleotide-binding</keyword>
<evidence type="ECO:0000256" key="4">
    <source>
        <dbReference type="PIRSR" id="PIRSR606689-1"/>
    </source>
</evidence>
<feature type="binding site" evidence="5">
    <location>
        <position position="48"/>
    </location>
    <ligand>
        <name>Mg(2+)</name>
        <dbReference type="ChEBI" id="CHEBI:18420"/>
    </ligand>
</feature>
<reference evidence="7 8" key="1">
    <citation type="submission" date="2017-03" db="EMBL/GenBank/DDBJ databases">
        <title>An alternative strategy for trypanosome survival in the mammalian bloodstream revealed through genome and transcriptome analysis of the ubiquitous bovine parasite Trypanosoma (Megatrypanum) theileri.</title>
        <authorList>
            <person name="Kelly S."/>
            <person name="Ivens A."/>
            <person name="Mott A."/>
            <person name="O'Neill E."/>
            <person name="Emms D."/>
            <person name="Macleod O."/>
            <person name="Voorheis P."/>
            <person name="Matthews J."/>
            <person name="Matthews K."/>
            <person name="Carrington M."/>
        </authorList>
    </citation>
    <scope>NUCLEOTIDE SEQUENCE [LARGE SCALE GENOMIC DNA]</scope>
    <source>
        <strain evidence="7">Edinburgh</strain>
    </source>
</reference>
<name>A0A1X0NLP5_9TRYP</name>
<evidence type="ECO:0000256" key="2">
    <source>
        <dbReference type="ARBA" id="ARBA00022741"/>
    </source>
</evidence>
<organism evidence="7 8">
    <name type="scientific">Trypanosoma theileri</name>
    <dbReference type="NCBI Taxonomy" id="67003"/>
    <lineage>
        <taxon>Eukaryota</taxon>
        <taxon>Discoba</taxon>
        <taxon>Euglenozoa</taxon>
        <taxon>Kinetoplastea</taxon>
        <taxon>Metakinetoplastina</taxon>
        <taxon>Trypanosomatida</taxon>
        <taxon>Trypanosomatidae</taxon>
        <taxon>Trypanosoma</taxon>
    </lineage>
</organism>
<keyword evidence="3 4" id="KW-0342">GTP-binding</keyword>
<dbReference type="PROSITE" id="PS51417">
    <property type="entry name" value="ARF"/>
    <property type="match status" value="1"/>
</dbReference>
<dbReference type="VEuPathDB" id="TriTrypDB:TM35_000341990"/>
<dbReference type="PRINTS" id="PR00328">
    <property type="entry name" value="SAR1GTPBP"/>
</dbReference>
<dbReference type="GO" id="GO:0046872">
    <property type="term" value="F:metal ion binding"/>
    <property type="evidence" value="ECO:0007669"/>
    <property type="project" value="UniProtKB-KW"/>
</dbReference>
<evidence type="ECO:0000313" key="7">
    <source>
        <dbReference type="EMBL" id="ORC85587.1"/>
    </source>
</evidence>
<dbReference type="FunFam" id="3.40.50.300:FF:000412">
    <property type="entry name" value="ADP-ribosylation factor 1"/>
    <property type="match status" value="1"/>
</dbReference>
<sequence>MGVLDLLVRLKPTSRRLRSILILGLDNAGKTCILKKLSDDDTSKTMPTQGFNIKTLTAGRLKLSVWDIGGHQSIRQYWRHYFGETDVLIFVIDAADLQRLEEAQKELHHILEEEKLKNIPLLVFANKQDLLGAVSADEVATILRLNDVKDRSWHIQPCSAKTGENLDVGVAWIVEQLGNSQQRR</sequence>
<evidence type="ECO:0000256" key="3">
    <source>
        <dbReference type="ARBA" id="ARBA00023134"/>
    </source>
</evidence>
<dbReference type="GO" id="GO:0003924">
    <property type="term" value="F:GTPase activity"/>
    <property type="evidence" value="ECO:0007669"/>
    <property type="project" value="InterPro"/>
</dbReference>
<gene>
    <name evidence="7" type="ORF">TM35_000341990</name>
</gene>
<dbReference type="EMBL" id="NBCO01000034">
    <property type="protein sequence ID" value="ORC85587.1"/>
    <property type="molecule type" value="Genomic_DNA"/>
</dbReference>
<dbReference type="AlphaFoldDB" id="A0A1X0NLP5"/>
<keyword evidence="8" id="KW-1185">Reference proteome</keyword>
<feature type="binding site" evidence="4">
    <location>
        <position position="70"/>
    </location>
    <ligand>
        <name>GTP</name>
        <dbReference type="ChEBI" id="CHEBI:37565"/>
    </ligand>
</feature>
<evidence type="ECO:0000256" key="1">
    <source>
        <dbReference type="ARBA" id="ARBA00010290"/>
    </source>
</evidence>